<accession>A0A172UR39</accession>
<evidence type="ECO:0000313" key="1">
    <source>
        <dbReference type="EMBL" id="ANE81496.1"/>
    </source>
</evidence>
<dbReference type="AlphaFoldDB" id="A0A172UR39"/>
<evidence type="ECO:0000313" key="2">
    <source>
        <dbReference type="Proteomes" id="UP000077143"/>
    </source>
</evidence>
<dbReference type="EMBL" id="CP015596">
    <property type="protein sequence ID" value="ANE81496.1"/>
    <property type="molecule type" value="Genomic_DNA"/>
</dbReference>
<dbReference type="RefSeq" id="WP_067999173.1">
    <property type="nucleotide sequence ID" value="NZ_CP015596.1"/>
</dbReference>
<name>A0A172UR39_9MYCO</name>
<gene>
    <name evidence="1" type="ORF">A7U43_21305</name>
</gene>
<reference evidence="1 2" key="1">
    <citation type="submission" date="2016-05" db="EMBL/GenBank/DDBJ databases">
        <title>Complete genome sequence of a phthalic acid esters degrading Mycobacterium sp. YC-RL4.</title>
        <authorList>
            <person name="Ren L."/>
            <person name="Fan S."/>
            <person name="Ruth N."/>
            <person name="Jia Y."/>
            <person name="Wang J."/>
            <person name="Qiao C."/>
        </authorList>
    </citation>
    <scope>NUCLEOTIDE SEQUENCE [LARGE SCALE GENOMIC DNA]</scope>
    <source>
        <strain evidence="1 2">YC-RL4</strain>
    </source>
</reference>
<dbReference type="OrthoDB" id="5175138at2"/>
<evidence type="ECO:0008006" key="3">
    <source>
        <dbReference type="Google" id="ProtNLM"/>
    </source>
</evidence>
<keyword evidence="2" id="KW-1185">Reference proteome</keyword>
<dbReference type="STRING" id="1682113.A7U43_21305"/>
<proteinExistence type="predicted"/>
<protein>
    <recommendedName>
        <fullName evidence="3">N-acetyltransferase domain-containing protein</fullName>
    </recommendedName>
</protein>
<organism evidence="1 2">
    <name type="scientific">Mycobacterium adipatum</name>
    <dbReference type="NCBI Taxonomy" id="1682113"/>
    <lineage>
        <taxon>Bacteria</taxon>
        <taxon>Bacillati</taxon>
        <taxon>Actinomycetota</taxon>
        <taxon>Actinomycetes</taxon>
        <taxon>Mycobacteriales</taxon>
        <taxon>Mycobacteriaceae</taxon>
        <taxon>Mycobacterium</taxon>
    </lineage>
</organism>
<sequence length="249" mass="26817">MSVSIAESAFGGPADNASAQWWDRDTDCTLVVSTPGGEPELWDDFIEGAMCSYRKHGVERAIDPSALADPASTSLFLAAIDDAGRVVGGVRAQGPYTGADESHALVEWEGQPALPQVRKMIDDRIPFGVVEIKTAWTDVGFARSRALTPVLARMPLHATLVLGAKFAMATAAAHVLDRWRSSGGVVASRIPATPYPDARYETKMMWWDQAEFTRTAEPQQIIATRAEARVLLPMFDDIGTLSGTAEAGL</sequence>
<dbReference type="Proteomes" id="UP000077143">
    <property type="component" value="Chromosome"/>
</dbReference>
<dbReference type="KEGG" id="madi:A7U43_21305"/>